<dbReference type="PANTHER" id="PTHR43570:SF25">
    <property type="entry name" value="ALDEHYDE DEHYDROGENASE FAMILY 3 MEMBER I1, CHLOROPLASTIC"/>
    <property type="match status" value="1"/>
</dbReference>
<dbReference type="GO" id="GO:0009414">
    <property type="term" value="P:response to water deprivation"/>
    <property type="evidence" value="ECO:0007669"/>
    <property type="project" value="UniProtKB-ARBA"/>
</dbReference>
<dbReference type="Pfam" id="PF00171">
    <property type="entry name" value="Aldedh"/>
    <property type="match status" value="1"/>
</dbReference>
<dbReference type="InterPro" id="IPR016163">
    <property type="entry name" value="Ald_DH_C"/>
</dbReference>
<dbReference type="Gene3D" id="3.40.309.10">
    <property type="entry name" value="Aldehyde Dehydrogenase, Chain A, domain 2"/>
    <property type="match status" value="1"/>
</dbReference>
<evidence type="ECO:0000259" key="7">
    <source>
        <dbReference type="Pfam" id="PF00171"/>
    </source>
</evidence>
<dbReference type="GO" id="GO:0004029">
    <property type="term" value="F:aldehyde dehydrogenase (NAD+) activity"/>
    <property type="evidence" value="ECO:0007669"/>
    <property type="project" value="UniProtKB-EC"/>
</dbReference>
<name>A0AAV5IK96_9ROSI</name>
<keyword evidence="9" id="KW-1185">Reference proteome</keyword>
<dbReference type="InterPro" id="IPR015590">
    <property type="entry name" value="Aldehyde_DH_dom"/>
</dbReference>
<evidence type="ECO:0000256" key="3">
    <source>
        <dbReference type="ARBA" id="ARBA00023027"/>
    </source>
</evidence>
<keyword evidence="3" id="KW-0520">NAD</keyword>
<feature type="active site" evidence="6">
    <location>
        <position position="275"/>
    </location>
</feature>
<comment type="caution">
    <text evidence="8">The sequence shown here is derived from an EMBL/GenBank/DDBJ whole genome shotgun (WGS) entry which is preliminary data.</text>
</comment>
<keyword evidence="2 5" id="KW-0560">Oxidoreductase</keyword>
<evidence type="ECO:0000313" key="9">
    <source>
        <dbReference type="Proteomes" id="UP001054252"/>
    </source>
</evidence>
<dbReference type="PANTHER" id="PTHR43570">
    <property type="entry name" value="ALDEHYDE DEHYDROGENASE"/>
    <property type="match status" value="1"/>
</dbReference>
<dbReference type="InterPro" id="IPR016161">
    <property type="entry name" value="Ald_DH/histidinol_DH"/>
</dbReference>
<protein>
    <recommendedName>
        <fullName evidence="5">Aldehyde dehydrogenase</fullName>
    </recommendedName>
</protein>
<accession>A0AAV5IK96</accession>
<dbReference type="InterPro" id="IPR016160">
    <property type="entry name" value="Ald_DH_CS_CYS"/>
</dbReference>
<evidence type="ECO:0000256" key="2">
    <source>
        <dbReference type="ARBA" id="ARBA00023002"/>
    </source>
</evidence>
<organism evidence="8 9">
    <name type="scientific">Rubroshorea leprosula</name>
    <dbReference type="NCBI Taxonomy" id="152421"/>
    <lineage>
        <taxon>Eukaryota</taxon>
        <taxon>Viridiplantae</taxon>
        <taxon>Streptophyta</taxon>
        <taxon>Embryophyta</taxon>
        <taxon>Tracheophyta</taxon>
        <taxon>Spermatophyta</taxon>
        <taxon>Magnoliopsida</taxon>
        <taxon>eudicotyledons</taxon>
        <taxon>Gunneridae</taxon>
        <taxon>Pentapetalae</taxon>
        <taxon>rosids</taxon>
        <taxon>malvids</taxon>
        <taxon>Malvales</taxon>
        <taxon>Dipterocarpaceae</taxon>
        <taxon>Rubroshorea</taxon>
    </lineage>
</organism>
<evidence type="ECO:0000313" key="8">
    <source>
        <dbReference type="EMBL" id="GKV00334.1"/>
    </source>
</evidence>
<gene>
    <name evidence="8" type="ORF">SLEP1_g13041</name>
</gene>
<dbReference type="PIRSF" id="PIRSF036492">
    <property type="entry name" value="ALDH"/>
    <property type="match status" value="1"/>
</dbReference>
<dbReference type="Gene3D" id="3.40.605.10">
    <property type="entry name" value="Aldehyde Dehydrogenase, Chain A, domain 1"/>
    <property type="match status" value="1"/>
</dbReference>
<dbReference type="PROSITE" id="PS00070">
    <property type="entry name" value="ALDEHYDE_DEHYDR_CYS"/>
    <property type="match status" value="1"/>
</dbReference>
<dbReference type="SUPFAM" id="SSF53720">
    <property type="entry name" value="ALDH-like"/>
    <property type="match status" value="1"/>
</dbReference>
<sequence length="543" mass="60148">MATLSVVMLSNWSNCCNRPSGDYKFRQAYRRNNLHLRQSSHLSSSFHCLCATTLPVLEEQKRTFDAERAASLVKDLRNNFRSGRTKSYEWRVAQLQSILRMIDENEKMIIEALYEDLGKPELESFTAEITMLKSSSKEALEQLKRWMTPEKVKTSISLYPSSAEIVSEPLGVVLVISTWNFPFLLSLDPVIGAVAAGNAVVLKPSELAPATSSVLAKLLEKYVDRSAITVVEGAVAETSALLEQKWDKIFFTGGGRVGRIVLTAAAKHLTPVVLELGGKCPAVVDSNVNIEVAVRRIIAGKWACNNGQACIGVDYIITTKDFAPKLIDALRNGLEEFFGKDPFESKDRSRIVNSFHFKRLVGLMDEDKVSDKIVLGAQRDESQLQIAPTILLNVPEDSLIMQEEIFGPLLPILTVDNVEDSFEMINEKSKPLVAYLFSDDEQLKKKFVQNVSSGGMAINDTVIQVSVSGLPFGGVGESGMGLYHGKFSFETFSHKKAVLYRSFAGDSSLRYPPYTPEKQKLFKAVISGNIFGIILALLGWSRD</sequence>
<dbReference type="AlphaFoldDB" id="A0AAV5IK96"/>
<feature type="domain" description="Aldehyde dehydrogenase" evidence="7">
    <location>
        <begin position="64"/>
        <end position="498"/>
    </location>
</feature>
<evidence type="ECO:0000256" key="4">
    <source>
        <dbReference type="ARBA" id="ARBA00049194"/>
    </source>
</evidence>
<evidence type="ECO:0000256" key="5">
    <source>
        <dbReference type="PIRNR" id="PIRNR036492"/>
    </source>
</evidence>
<proteinExistence type="inferred from homology"/>
<dbReference type="EMBL" id="BPVZ01000015">
    <property type="protein sequence ID" value="GKV00334.1"/>
    <property type="molecule type" value="Genomic_DNA"/>
</dbReference>
<reference evidence="8 9" key="1">
    <citation type="journal article" date="2021" name="Commun. Biol.">
        <title>The genome of Shorea leprosula (Dipterocarpaceae) highlights the ecological relevance of drought in aseasonal tropical rainforests.</title>
        <authorList>
            <person name="Ng K.K.S."/>
            <person name="Kobayashi M.J."/>
            <person name="Fawcett J.A."/>
            <person name="Hatakeyama M."/>
            <person name="Paape T."/>
            <person name="Ng C.H."/>
            <person name="Ang C.C."/>
            <person name="Tnah L.H."/>
            <person name="Lee C.T."/>
            <person name="Nishiyama T."/>
            <person name="Sese J."/>
            <person name="O'Brien M.J."/>
            <person name="Copetti D."/>
            <person name="Mohd Noor M.I."/>
            <person name="Ong R.C."/>
            <person name="Putra M."/>
            <person name="Sireger I.Z."/>
            <person name="Indrioko S."/>
            <person name="Kosugi Y."/>
            <person name="Izuno A."/>
            <person name="Isagi Y."/>
            <person name="Lee S.L."/>
            <person name="Shimizu K.K."/>
        </authorList>
    </citation>
    <scope>NUCLEOTIDE SEQUENCE [LARGE SCALE GENOMIC DNA]</scope>
    <source>
        <strain evidence="8">214</strain>
    </source>
</reference>
<dbReference type="GO" id="GO:0006081">
    <property type="term" value="P:aldehyde metabolic process"/>
    <property type="evidence" value="ECO:0007669"/>
    <property type="project" value="InterPro"/>
</dbReference>
<dbReference type="InterPro" id="IPR012394">
    <property type="entry name" value="Aldehyde_DH_NAD(P)"/>
</dbReference>
<dbReference type="GO" id="GO:0009737">
    <property type="term" value="P:response to abscisic acid"/>
    <property type="evidence" value="ECO:0007669"/>
    <property type="project" value="UniProtKB-ARBA"/>
</dbReference>
<comment type="similarity">
    <text evidence="1 5">Belongs to the aldehyde dehydrogenase family.</text>
</comment>
<comment type="catalytic activity">
    <reaction evidence="4">
        <text>an aldehyde + NAD(+) + H2O = a carboxylate + NADH + 2 H(+)</text>
        <dbReference type="Rhea" id="RHEA:16185"/>
        <dbReference type="ChEBI" id="CHEBI:15377"/>
        <dbReference type="ChEBI" id="CHEBI:15378"/>
        <dbReference type="ChEBI" id="CHEBI:17478"/>
        <dbReference type="ChEBI" id="CHEBI:29067"/>
        <dbReference type="ChEBI" id="CHEBI:57540"/>
        <dbReference type="ChEBI" id="CHEBI:57945"/>
        <dbReference type="EC" id="1.2.1.3"/>
    </reaction>
</comment>
<dbReference type="InterPro" id="IPR016162">
    <property type="entry name" value="Ald_DH_N"/>
</dbReference>
<dbReference type="FunFam" id="3.40.309.10:FF:000003">
    <property type="entry name" value="Aldehyde dehydrogenase"/>
    <property type="match status" value="1"/>
</dbReference>
<dbReference type="GO" id="GO:0005737">
    <property type="term" value="C:cytoplasm"/>
    <property type="evidence" value="ECO:0007669"/>
    <property type="project" value="TreeGrafter"/>
</dbReference>
<dbReference type="Proteomes" id="UP001054252">
    <property type="component" value="Unassembled WGS sequence"/>
</dbReference>
<dbReference type="FunFam" id="3.40.605.10:FF:000004">
    <property type="entry name" value="Aldehyde dehydrogenase"/>
    <property type="match status" value="1"/>
</dbReference>
<evidence type="ECO:0000256" key="6">
    <source>
        <dbReference type="PIRSR" id="PIRSR036492-1"/>
    </source>
</evidence>
<evidence type="ECO:0000256" key="1">
    <source>
        <dbReference type="ARBA" id="ARBA00009986"/>
    </source>
</evidence>
<feature type="active site" evidence="6">
    <location>
        <position position="310"/>
    </location>
</feature>